<dbReference type="PANTHER" id="PTHR32097">
    <property type="entry name" value="CAMP-BINDING PROTEIN 1-RELATED"/>
    <property type="match status" value="1"/>
</dbReference>
<dbReference type="InterPro" id="IPR051324">
    <property type="entry name" value="Stress/Tellurium_Resist"/>
</dbReference>
<accession>A0ABV3F5Q7</accession>
<comment type="similarity">
    <text evidence="1">Belongs to the CAPAB/TerDEXZ family.</text>
</comment>
<dbReference type="RefSeq" id="WP_357976555.1">
    <property type="nucleotide sequence ID" value="NZ_JBFAIH010000004.1"/>
</dbReference>
<comment type="caution">
    <text evidence="5">The sequence shown here is derived from an EMBL/GenBank/DDBJ whole genome shotgun (WGS) entry which is preliminary data.</text>
</comment>
<dbReference type="Pfam" id="PF10138">
    <property type="entry name" value="vWA-TerF-like"/>
    <property type="match status" value="1"/>
</dbReference>
<keyword evidence="6" id="KW-1185">Reference proteome</keyword>
<evidence type="ECO:0000256" key="1">
    <source>
        <dbReference type="ARBA" id="ARBA00008775"/>
    </source>
</evidence>
<dbReference type="CDD" id="cd06974">
    <property type="entry name" value="TerD_like"/>
    <property type="match status" value="1"/>
</dbReference>
<dbReference type="Pfam" id="PF02342">
    <property type="entry name" value="TerD"/>
    <property type="match status" value="1"/>
</dbReference>
<reference evidence="5 6" key="1">
    <citation type="submission" date="2024-06" db="EMBL/GenBank/DDBJ databases">
        <title>The Natural Products Discovery Center: Release of the First 8490 Sequenced Strains for Exploring Actinobacteria Biosynthetic Diversity.</title>
        <authorList>
            <person name="Kalkreuter E."/>
            <person name="Kautsar S.A."/>
            <person name="Yang D."/>
            <person name="Bader C.D."/>
            <person name="Teijaro C.N."/>
            <person name="Fluegel L."/>
            <person name="Davis C.M."/>
            <person name="Simpson J.R."/>
            <person name="Lauterbach L."/>
            <person name="Steele A.D."/>
            <person name="Gui C."/>
            <person name="Meng S."/>
            <person name="Li G."/>
            <person name="Viehrig K."/>
            <person name="Ye F."/>
            <person name="Su P."/>
            <person name="Kiefer A.F."/>
            <person name="Nichols A."/>
            <person name="Cepeda A.J."/>
            <person name="Yan W."/>
            <person name="Fan B."/>
            <person name="Jiang Y."/>
            <person name="Adhikari A."/>
            <person name="Zheng C.-J."/>
            <person name="Schuster L."/>
            <person name="Cowan T.M."/>
            <person name="Smanski M.J."/>
            <person name="Chevrette M.G."/>
            <person name="De Carvalho L.P.S."/>
            <person name="Shen B."/>
        </authorList>
    </citation>
    <scope>NUCLEOTIDE SEQUENCE [LARGE SCALE GENOMIC DNA]</scope>
    <source>
        <strain evidence="5 6">NPDC050671</strain>
    </source>
</reference>
<dbReference type="PANTHER" id="PTHR32097:SF4">
    <property type="entry name" value="GENERAL STRESS PROTEIN 16U"/>
    <property type="match status" value="1"/>
</dbReference>
<proteinExistence type="inferred from homology"/>
<evidence type="ECO:0000313" key="5">
    <source>
        <dbReference type="EMBL" id="MEV0363044.1"/>
    </source>
</evidence>
<dbReference type="Gene3D" id="2.60.60.30">
    <property type="entry name" value="sav2460 like domains"/>
    <property type="match status" value="1"/>
</dbReference>
<dbReference type="InterPro" id="IPR003325">
    <property type="entry name" value="TerD"/>
</dbReference>
<feature type="compositionally biased region" description="Basic residues" evidence="2">
    <location>
        <begin position="404"/>
        <end position="419"/>
    </location>
</feature>
<gene>
    <name evidence="5" type="ORF">AB0H72_10115</name>
</gene>
<feature type="domain" description="vWA found in TerF C terminus" evidence="4">
    <location>
        <begin position="221"/>
        <end position="359"/>
    </location>
</feature>
<sequence>MTQLVRGQNGPLARTELLVTVEVAAAAELAAMLVTERGVVRSDADFVFYNQPAGPGVRLRPGPGGQPGELRVSLSAVPADIAQVRVVIALDTIFGELPAPSTAVTDTAGTCLYEYRMADLGREKAVVAVEFYRRSGSWKIRAVGQGYAAGLAELATDHGIDVLHEERPESGGPNQTSPAPAAEIRTARGEETLSLEKRAKLDLRKREVAKVLVGKGVCGVRARVVLVLDKTGSMRRNYSAGTVRRVVERMIPIAIQLDDDGHIEPYLYAADYARLPDITVDGADAWSAEYLHLRGRHGGIDYAEIGGSNNELPVMREIIASVNRHRQPTLVLFFTDGGFREKAKITALMREASALPAFYRPQEPPEAHPTAAGPAEQGIHHRPIDDDEDDRFGAGPDAGGDRLRGRRGPAIRPRPRNRRWAGTARRDPTAVELREDRVHQMGRQAGADR</sequence>
<dbReference type="EMBL" id="JBFAIH010000004">
    <property type="protein sequence ID" value="MEV0363044.1"/>
    <property type="molecule type" value="Genomic_DNA"/>
</dbReference>
<name>A0ABV3F5Q7_9NOCA</name>
<evidence type="ECO:0000256" key="2">
    <source>
        <dbReference type="SAM" id="MobiDB-lite"/>
    </source>
</evidence>
<feature type="compositionally biased region" description="Basic and acidic residues" evidence="2">
    <location>
        <begin position="424"/>
        <end position="439"/>
    </location>
</feature>
<evidence type="ECO:0000259" key="4">
    <source>
        <dbReference type="Pfam" id="PF10138"/>
    </source>
</evidence>
<evidence type="ECO:0000313" key="6">
    <source>
        <dbReference type="Proteomes" id="UP001551658"/>
    </source>
</evidence>
<feature type="domain" description="TerD" evidence="3">
    <location>
        <begin position="27"/>
        <end position="158"/>
    </location>
</feature>
<protein>
    <submittedName>
        <fullName evidence="5">VWA domain-containing protein</fullName>
    </submittedName>
</protein>
<evidence type="ECO:0000259" key="3">
    <source>
        <dbReference type="Pfam" id="PF02342"/>
    </source>
</evidence>
<feature type="region of interest" description="Disordered" evidence="2">
    <location>
        <begin position="360"/>
        <end position="449"/>
    </location>
</feature>
<dbReference type="InterPro" id="IPR019303">
    <property type="entry name" value="vWA_TerF_C"/>
</dbReference>
<organism evidence="5 6">
    <name type="scientific">Nocardia fusca</name>
    <dbReference type="NCBI Taxonomy" id="941183"/>
    <lineage>
        <taxon>Bacteria</taxon>
        <taxon>Bacillati</taxon>
        <taxon>Actinomycetota</taxon>
        <taxon>Actinomycetes</taxon>
        <taxon>Mycobacteriales</taxon>
        <taxon>Nocardiaceae</taxon>
        <taxon>Nocardia</taxon>
    </lineage>
</organism>
<dbReference type="Proteomes" id="UP001551658">
    <property type="component" value="Unassembled WGS sequence"/>
</dbReference>